<dbReference type="Proteomes" id="UP000676601">
    <property type="component" value="Unassembled WGS sequence"/>
</dbReference>
<name>A0ABQ4LNS9_9BACL</name>
<organism evidence="2 3">
    <name type="scientific">Paenibacillus cineris</name>
    <dbReference type="NCBI Taxonomy" id="237530"/>
    <lineage>
        <taxon>Bacteria</taxon>
        <taxon>Bacillati</taxon>
        <taxon>Bacillota</taxon>
        <taxon>Bacilli</taxon>
        <taxon>Bacillales</taxon>
        <taxon>Paenibacillaceae</taxon>
        <taxon>Paenibacillus</taxon>
    </lineage>
</organism>
<evidence type="ECO:0000256" key="1">
    <source>
        <dbReference type="SAM" id="MobiDB-lite"/>
    </source>
</evidence>
<feature type="region of interest" description="Disordered" evidence="1">
    <location>
        <begin position="42"/>
        <end position="71"/>
    </location>
</feature>
<reference evidence="2 3" key="1">
    <citation type="submission" date="2021-03" db="EMBL/GenBank/DDBJ databases">
        <title>Antimicrobial resistance genes in bacteria isolated from Japanese honey, and their potential for conferring macrolide and lincosamide resistance in the American foulbrood pathogen Paenibacillus larvae.</title>
        <authorList>
            <person name="Okamoto M."/>
            <person name="Kumagai M."/>
            <person name="Kanamori H."/>
            <person name="Takamatsu D."/>
        </authorList>
    </citation>
    <scope>NUCLEOTIDE SEQUENCE [LARGE SCALE GENOMIC DNA]</scope>
    <source>
        <strain evidence="2 3">J21TS7</strain>
    </source>
</reference>
<gene>
    <name evidence="2" type="ORF">J21TS7_62330</name>
</gene>
<evidence type="ECO:0000313" key="3">
    <source>
        <dbReference type="Proteomes" id="UP000676601"/>
    </source>
</evidence>
<protein>
    <submittedName>
        <fullName evidence="2">Uncharacterized protein</fullName>
    </submittedName>
</protein>
<dbReference type="RefSeq" id="WP_212985938.1">
    <property type="nucleotide sequence ID" value="NZ_BORU01000005.1"/>
</dbReference>
<keyword evidence="3" id="KW-1185">Reference proteome</keyword>
<dbReference type="EMBL" id="BORU01000005">
    <property type="protein sequence ID" value="GIO57915.1"/>
    <property type="molecule type" value="Genomic_DNA"/>
</dbReference>
<feature type="compositionally biased region" description="Basic and acidic residues" evidence="1">
    <location>
        <begin position="45"/>
        <end position="61"/>
    </location>
</feature>
<sequence>MKYRVEKEFTDRFDNGRHCFPGEPHKPPNKERAQQLLELGFISEVKSEPSKKKTSDVKPEGDPDGETPAVE</sequence>
<comment type="caution">
    <text evidence="2">The sequence shown here is derived from an EMBL/GenBank/DDBJ whole genome shotgun (WGS) entry which is preliminary data.</text>
</comment>
<evidence type="ECO:0000313" key="2">
    <source>
        <dbReference type="EMBL" id="GIO57915.1"/>
    </source>
</evidence>
<accession>A0ABQ4LNS9</accession>
<proteinExistence type="predicted"/>
<feature type="compositionally biased region" description="Basic and acidic residues" evidence="1">
    <location>
        <begin position="1"/>
        <end position="17"/>
    </location>
</feature>
<feature type="region of interest" description="Disordered" evidence="1">
    <location>
        <begin position="1"/>
        <end position="30"/>
    </location>
</feature>